<dbReference type="Proteomes" id="UP000613255">
    <property type="component" value="Unassembled WGS sequence"/>
</dbReference>
<proteinExistence type="predicted"/>
<gene>
    <name evidence="1" type="ORF">JAO82_13390</name>
</gene>
<accession>A0A934HMM0</accession>
<name>A0A934HMM0_9RHOB</name>
<comment type="caution">
    <text evidence="1">The sequence shown here is derived from an EMBL/GenBank/DDBJ whole genome shotgun (WGS) entry which is preliminary data.</text>
</comment>
<keyword evidence="2" id="KW-1185">Reference proteome</keyword>
<dbReference type="AlphaFoldDB" id="A0A934HMM0"/>
<reference evidence="1" key="1">
    <citation type="submission" date="2020-12" db="EMBL/GenBank/DDBJ databases">
        <title>Pontibaca salina gen. nov., sp. nov., isolated from marine sediment.</title>
        <authorList>
            <person name="Bo J."/>
            <person name="Wang S."/>
            <person name="Song X."/>
            <person name="Du Z."/>
        </authorList>
    </citation>
    <scope>NUCLEOTIDE SEQUENCE</scope>
    <source>
        <strain evidence="1">S1109L</strain>
    </source>
</reference>
<dbReference type="EMBL" id="JAEIJD010000015">
    <property type="protein sequence ID" value="MBI6630873.1"/>
    <property type="molecule type" value="Genomic_DNA"/>
</dbReference>
<organism evidence="1 2">
    <name type="scientific">Pontibaca salina</name>
    <dbReference type="NCBI Taxonomy" id="2795731"/>
    <lineage>
        <taxon>Bacteria</taxon>
        <taxon>Pseudomonadati</taxon>
        <taxon>Pseudomonadota</taxon>
        <taxon>Alphaproteobacteria</taxon>
        <taxon>Rhodobacterales</taxon>
        <taxon>Roseobacteraceae</taxon>
        <taxon>Pontibaca</taxon>
    </lineage>
</organism>
<dbReference type="RefSeq" id="WP_198686897.1">
    <property type="nucleotide sequence ID" value="NZ_JAEIJD010000015.1"/>
</dbReference>
<protein>
    <submittedName>
        <fullName evidence="1">Uncharacterized protein</fullName>
    </submittedName>
</protein>
<sequence>MQGLITAPAHVVIKAAVEFTDINQTGQFIVLICLNSQAPPVPKTQAAFSQGRTRFCFGSAFRDDWT</sequence>
<evidence type="ECO:0000313" key="2">
    <source>
        <dbReference type="Proteomes" id="UP000613255"/>
    </source>
</evidence>
<evidence type="ECO:0000313" key="1">
    <source>
        <dbReference type="EMBL" id="MBI6630873.1"/>
    </source>
</evidence>